<sequence length="123" mass="13356">MSDSGSEFPNAEDWVIQDFRLTTHYHKLLAGLQSGLTQDCCLIHCQAFDSTCSSALKSLIAAASASPNNHSSRQTSDLNVGLETPKSKMSERPGRACAESPFGPEATWSNELAHSRCLITREV</sequence>
<gene>
    <name evidence="2" type="ORF">PXEA_LOCUS10929</name>
</gene>
<dbReference type="AlphaFoldDB" id="A0A3S4ZQU0"/>
<feature type="compositionally biased region" description="Basic and acidic residues" evidence="1">
    <location>
        <begin position="85"/>
        <end position="94"/>
    </location>
</feature>
<evidence type="ECO:0000256" key="1">
    <source>
        <dbReference type="SAM" id="MobiDB-lite"/>
    </source>
</evidence>
<feature type="region of interest" description="Disordered" evidence="1">
    <location>
        <begin position="64"/>
        <end position="102"/>
    </location>
</feature>
<reference evidence="2" key="1">
    <citation type="submission" date="2018-11" db="EMBL/GenBank/DDBJ databases">
        <authorList>
            <consortium name="Pathogen Informatics"/>
        </authorList>
    </citation>
    <scope>NUCLEOTIDE SEQUENCE</scope>
</reference>
<dbReference type="Proteomes" id="UP000784294">
    <property type="component" value="Unassembled WGS sequence"/>
</dbReference>
<proteinExistence type="predicted"/>
<accession>A0A3S4ZQU0</accession>
<name>A0A3S4ZQU0_9PLAT</name>
<comment type="caution">
    <text evidence="2">The sequence shown here is derived from an EMBL/GenBank/DDBJ whole genome shotgun (WGS) entry which is preliminary data.</text>
</comment>
<evidence type="ECO:0000313" key="2">
    <source>
        <dbReference type="EMBL" id="VEL17489.1"/>
    </source>
</evidence>
<evidence type="ECO:0000313" key="3">
    <source>
        <dbReference type="Proteomes" id="UP000784294"/>
    </source>
</evidence>
<protein>
    <submittedName>
        <fullName evidence="2">Uncharacterized protein</fullName>
    </submittedName>
</protein>
<keyword evidence="3" id="KW-1185">Reference proteome</keyword>
<dbReference type="EMBL" id="CAAALY010032839">
    <property type="protein sequence ID" value="VEL17489.1"/>
    <property type="molecule type" value="Genomic_DNA"/>
</dbReference>
<organism evidence="2 3">
    <name type="scientific">Protopolystoma xenopodis</name>
    <dbReference type="NCBI Taxonomy" id="117903"/>
    <lineage>
        <taxon>Eukaryota</taxon>
        <taxon>Metazoa</taxon>
        <taxon>Spiralia</taxon>
        <taxon>Lophotrochozoa</taxon>
        <taxon>Platyhelminthes</taxon>
        <taxon>Monogenea</taxon>
        <taxon>Polyopisthocotylea</taxon>
        <taxon>Polystomatidea</taxon>
        <taxon>Polystomatidae</taxon>
        <taxon>Protopolystoma</taxon>
    </lineage>
</organism>